<evidence type="ECO:0000256" key="3">
    <source>
        <dbReference type="ARBA" id="ARBA00023002"/>
    </source>
</evidence>
<keyword evidence="3" id="KW-0560">Oxidoreductase</keyword>
<sequence length="281" mass="29815">MTSSARLDLDGAHAIVTGGSSGIGLIITKMLLSNKANVTILDVNEPPLASLQSTYPTSRITFHACDVSSYASQLNAFESAFTESSGKLDIVIANAGISAEHRPGQSFTAPPPSFPLSPEAPPPLKTLEVNLVGCLYTVWLGMQFIRRGGRGGSIMCTASNAGIYPFRLAPIYAAAKHGVVGVVRSLGPVLEGEGITINAIAPSIIRTNLAPDPELLKGMIETPQWVLEDAVKELVTNRSLTGKIAEMGPEGENGCLWAEPPEPCNESTRHNFEEFLKFGKA</sequence>
<dbReference type="HOGENOM" id="CLU_010194_13_0_1"/>
<dbReference type="GO" id="GO:0016616">
    <property type="term" value="F:oxidoreductase activity, acting on the CH-OH group of donors, NAD or NADP as acceptor"/>
    <property type="evidence" value="ECO:0007669"/>
    <property type="project" value="TreeGrafter"/>
</dbReference>
<reference evidence="5" key="1">
    <citation type="journal article" date="2014" name="Proc. Natl. Acad. Sci. U.S.A.">
        <title>Extensive sampling of basidiomycete genomes demonstrates inadequacy of the white-rot/brown-rot paradigm for wood decay fungi.</title>
        <authorList>
            <person name="Riley R."/>
            <person name="Salamov A.A."/>
            <person name="Brown D.W."/>
            <person name="Nagy L.G."/>
            <person name="Floudas D."/>
            <person name="Held B.W."/>
            <person name="Levasseur A."/>
            <person name="Lombard V."/>
            <person name="Morin E."/>
            <person name="Otillar R."/>
            <person name="Lindquist E.A."/>
            <person name="Sun H."/>
            <person name="LaButti K.M."/>
            <person name="Schmutz J."/>
            <person name="Jabbour D."/>
            <person name="Luo H."/>
            <person name="Baker S.E."/>
            <person name="Pisabarro A.G."/>
            <person name="Walton J.D."/>
            <person name="Blanchette R.A."/>
            <person name="Henrissat B."/>
            <person name="Martin F."/>
            <person name="Cullen D."/>
            <person name="Hibbett D.S."/>
            <person name="Grigoriev I.V."/>
        </authorList>
    </citation>
    <scope>NUCLEOTIDE SEQUENCE [LARGE SCALE GENOMIC DNA]</scope>
    <source>
        <strain evidence="5">MUCL 33604</strain>
    </source>
</reference>
<evidence type="ECO:0000256" key="2">
    <source>
        <dbReference type="ARBA" id="ARBA00022857"/>
    </source>
</evidence>
<evidence type="ECO:0000313" key="5">
    <source>
        <dbReference type="Proteomes" id="UP000027265"/>
    </source>
</evidence>
<dbReference type="Gene3D" id="3.40.50.720">
    <property type="entry name" value="NAD(P)-binding Rossmann-like Domain"/>
    <property type="match status" value="1"/>
</dbReference>
<dbReference type="OrthoDB" id="5371740at2759"/>
<organism evidence="4 5">
    <name type="scientific">Jaapia argillacea MUCL 33604</name>
    <dbReference type="NCBI Taxonomy" id="933084"/>
    <lineage>
        <taxon>Eukaryota</taxon>
        <taxon>Fungi</taxon>
        <taxon>Dikarya</taxon>
        <taxon>Basidiomycota</taxon>
        <taxon>Agaricomycotina</taxon>
        <taxon>Agaricomycetes</taxon>
        <taxon>Agaricomycetidae</taxon>
        <taxon>Jaapiales</taxon>
        <taxon>Jaapiaceae</taxon>
        <taxon>Jaapia</taxon>
    </lineage>
</organism>
<dbReference type="PANTHER" id="PTHR44229">
    <property type="entry name" value="15-HYDROXYPROSTAGLANDIN DEHYDROGENASE [NAD(+)]"/>
    <property type="match status" value="1"/>
</dbReference>
<dbReference type="InParanoid" id="A0A067PLF5"/>
<name>A0A067PLF5_9AGAM</name>
<dbReference type="PANTHER" id="PTHR44229:SF4">
    <property type="entry name" value="15-HYDROXYPROSTAGLANDIN DEHYDROGENASE [NAD(+)]"/>
    <property type="match status" value="1"/>
</dbReference>
<keyword evidence="5" id="KW-1185">Reference proteome</keyword>
<dbReference type="InterPro" id="IPR036291">
    <property type="entry name" value="NAD(P)-bd_dom_sf"/>
</dbReference>
<protein>
    <recommendedName>
        <fullName evidence="6">NAD(P)-binding protein</fullName>
    </recommendedName>
</protein>
<dbReference type="AlphaFoldDB" id="A0A067PLF5"/>
<dbReference type="EMBL" id="KL197724">
    <property type="protein sequence ID" value="KDQ55639.1"/>
    <property type="molecule type" value="Genomic_DNA"/>
</dbReference>
<dbReference type="Proteomes" id="UP000027265">
    <property type="component" value="Unassembled WGS sequence"/>
</dbReference>
<dbReference type="Pfam" id="PF00106">
    <property type="entry name" value="adh_short"/>
    <property type="match status" value="1"/>
</dbReference>
<dbReference type="GO" id="GO:0005737">
    <property type="term" value="C:cytoplasm"/>
    <property type="evidence" value="ECO:0007669"/>
    <property type="project" value="TreeGrafter"/>
</dbReference>
<evidence type="ECO:0008006" key="6">
    <source>
        <dbReference type="Google" id="ProtNLM"/>
    </source>
</evidence>
<dbReference type="STRING" id="933084.A0A067PLF5"/>
<dbReference type="SUPFAM" id="SSF51735">
    <property type="entry name" value="NAD(P)-binding Rossmann-fold domains"/>
    <property type="match status" value="1"/>
</dbReference>
<dbReference type="InterPro" id="IPR002347">
    <property type="entry name" value="SDR_fam"/>
</dbReference>
<dbReference type="InterPro" id="IPR020904">
    <property type="entry name" value="Sc_DH/Rdtase_CS"/>
</dbReference>
<proteinExistence type="inferred from homology"/>
<dbReference type="PRINTS" id="PR00081">
    <property type="entry name" value="GDHRDH"/>
</dbReference>
<evidence type="ECO:0000313" key="4">
    <source>
        <dbReference type="EMBL" id="KDQ55639.1"/>
    </source>
</evidence>
<dbReference type="PROSITE" id="PS00061">
    <property type="entry name" value="ADH_SHORT"/>
    <property type="match status" value="1"/>
</dbReference>
<comment type="similarity">
    <text evidence="1">Belongs to the short-chain dehydrogenases/reductases (SDR) family.</text>
</comment>
<evidence type="ECO:0000256" key="1">
    <source>
        <dbReference type="ARBA" id="ARBA00006484"/>
    </source>
</evidence>
<keyword evidence="2" id="KW-0521">NADP</keyword>
<accession>A0A067PLF5</accession>
<gene>
    <name evidence="4" type="ORF">JAAARDRAFT_59630</name>
</gene>